<protein>
    <submittedName>
        <fullName evidence="7">Ferredoxin-NADP reductase</fullName>
    </submittedName>
</protein>
<dbReference type="PANTHER" id="PTHR47354">
    <property type="entry name" value="NADH OXIDOREDUCTASE HCR"/>
    <property type="match status" value="1"/>
</dbReference>
<keyword evidence="4" id="KW-0408">Iron</keyword>
<dbReference type="GO" id="GO:0016491">
    <property type="term" value="F:oxidoreductase activity"/>
    <property type="evidence" value="ECO:0007669"/>
    <property type="project" value="InterPro"/>
</dbReference>
<keyword evidence="2" id="KW-0001">2Fe-2S</keyword>
<dbReference type="PRINTS" id="PR00409">
    <property type="entry name" value="PHDIOXRDTASE"/>
</dbReference>
<dbReference type="EMBL" id="SNXS01000010">
    <property type="protein sequence ID" value="TDP61869.1"/>
    <property type="molecule type" value="Genomic_DNA"/>
</dbReference>
<dbReference type="PANTHER" id="PTHR47354:SF1">
    <property type="entry name" value="CARNITINE MONOOXYGENASE REDUCTASE SUBUNIT"/>
    <property type="match status" value="1"/>
</dbReference>
<reference evidence="7 8" key="1">
    <citation type="submission" date="2019-03" db="EMBL/GenBank/DDBJ databases">
        <title>Genomic Encyclopedia of Type Strains, Phase IV (KMG-IV): sequencing the most valuable type-strain genomes for metagenomic binning, comparative biology and taxonomic classification.</title>
        <authorList>
            <person name="Goeker M."/>
        </authorList>
    </citation>
    <scope>NUCLEOTIDE SEQUENCE [LARGE SCALE GENOMIC DNA]</scope>
    <source>
        <strain evidence="7 8">DSM 16998</strain>
    </source>
</reference>
<evidence type="ECO:0000256" key="1">
    <source>
        <dbReference type="ARBA" id="ARBA00022630"/>
    </source>
</evidence>
<comment type="caution">
    <text evidence="7">The sequence shown here is derived from an EMBL/GenBank/DDBJ whole genome shotgun (WGS) entry which is preliminary data.</text>
</comment>
<dbReference type="GO" id="GO:0046872">
    <property type="term" value="F:metal ion binding"/>
    <property type="evidence" value="ECO:0007669"/>
    <property type="project" value="UniProtKB-KW"/>
</dbReference>
<keyword evidence="1" id="KW-0285">Flavoprotein</keyword>
<gene>
    <name evidence="7" type="ORF">DES47_11081</name>
</gene>
<dbReference type="Pfam" id="PF00175">
    <property type="entry name" value="NAD_binding_1"/>
    <property type="match status" value="1"/>
</dbReference>
<evidence type="ECO:0000313" key="8">
    <source>
        <dbReference type="Proteomes" id="UP000295361"/>
    </source>
</evidence>
<dbReference type="AlphaFoldDB" id="A0A4R6QIG0"/>
<dbReference type="Proteomes" id="UP000295361">
    <property type="component" value="Unassembled WGS sequence"/>
</dbReference>
<evidence type="ECO:0000256" key="5">
    <source>
        <dbReference type="ARBA" id="ARBA00023014"/>
    </source>
</evidence>
<evidence type="ECO:0000256" key="3">
    <source>
        <dbReference type="ARBA" id="ARBA00022723"/>
    </source>
</evidence>
<dbReference type="PROSITE" id="PS51384">
    <property type="entry name" value="FAD_FR"/>
    <property type="match status" value="1"/>
</dbReference>
<feature type="domain" description="FAD-binding FR-type" evidence="6">
    <location>
        <begin position="1"/>
        <end position="99"/>
    </location>
</feature>
<keyword evidence="3" id="KW-0479">Metal-binding</keyword>
<evidence type="ECO:0000256" key="4">
    <source>
        <dbReference type="ARBA" id="ARBA00023004"/>
    </source>
</evidence>
<dbReference type="SUPFAM" id="SSF52343">
    <property type="entry name" value="Ferredoxin reductase-like, C-terminal NADP-linked domain"/>
    <property type="match status" value="1"/>
</dbReference>
<keyword evidence="8" id="KW-1185">Reference proteome</keyword>
<sequence length="217" mass="23770">MRHAIVADTRWESPGVRLIHLRPGAAEPFAPSACGAHIEIALPNGEWRSYSLVSSPGQSERYSVAVQRGASAGSAWLTEQLDAGQKVAIRGPHQSFKLHEDDGAPTLFVAGGIGITPFLAMLEALQQQGRDWRLVYAVRSRDGAAFLQPLRAYGERVQLHVDNEAGRFLSLAEQLDQAAEGTHVYVCGPGPMMAEMERQRALRPQLRFHREESAHAA</sequence>
<dbReference type="InterPro" id="IPR050415">
    <property type="entry name" value="MRET"/>
</dbReference>
<name>A0A4R6QIG0_9BURK</name>
<evidence type="ECO:0000313" key="7">
    <source>
        <dbReference type="EMBL" id="TDP61869.1"/>
    </source>
</evidence>
<proteinExistence type="predicted"/>
<dbReference type="Gene3D" id="2.40.30.10">
    <property type="entry name" value="Translation factors"/>
    <property type="match status" value="1"/>
</dbReference>
<dbReference type="GO" id="GO:0051537">
    <property type="term" value="F:2 iron, 2 sulfur cluster binding"/>
    <property type="evidence" value="ECO:0007669"/>
    <property type="project" value="UniProtKB-KW"/>
</dbReference>
<dbReference type="InterPro" id="IPR017927">
    <property type="entry name" value="FAD-bd_FR_type"/>
</dbReference>
<dbReference type="InParanoid" id="A0A4R6QIG0"/>
<evidence type="ECO:0000256" key="2">
    <source>
        <dbReference type="ARBA" id="ARBA00022714"/>
    </source>
</evidence>
<evidence type="ECO:0000259" key="6">
    <source>
        <dbReference type="PROSITE" id="PS51384"/>
    </source>
</evidence>
<dbReference type="InterPro" id="IPR017938">
    <property type="entry name" value="Riboflavin_synthase-like_b-brl"/>
</dbReference>
<organism evidence="7 8">
    <name type="scientific">Roseateles toxinivorans</name>
    <dbReference type="NCBI Taxonomy" id="270368"/>
    <lineage>
        <taxon>Bacteria</taxon>
        <taxon>Pseudomonadati</taxon>
        <taxon>Pseudomonadota</taxon>
        <taxon>Betaproteobacteria</taxon>
        <taxon>Burkholderiales</taxon>
        <taxon>Sphaerotilaceae</taxon>
        <taxon>Roseateles</taxon>
    </lineage>
</organism>
<keyword evidence="5" id="KW-0411">Iron-sulfur</keyword>
<dbReference type="CDD" id="cd06185">
    <property type="entry name" value="PDR_like"/>
    <property type="match status" value="1"/>
</dbReference>
<dbReference type="Gene3D" id="3.40.50.80">
    <property type="entry name" value="Nucleotide-binding domain of ferredoxin-NADP reductase (FNR) module"/>
    <property type="match status" value="1"/>
</dbReference>
<dbReference type="SUPFAM" id="SSF63380">
    <property type="entry name" value="Riboflavin synthase domain-like"/>
    <property type="match status" value="1"/>
</dbReference>
<accession>A0A4R6QIG0</accession>
<dbReference type="InterPro" id="IPR039261">
    <property type="entry name" value="FNR_nucleotide-bd"/>
</dbReference>
<dbReference type="RefSeq" id="WP_166652152.1">
    <property type="nucleotide sequence ID" value="NZ_SNXS01000010.1"/>
</dbReference>
<dbReference type="InterPro" id="IPR001433">
    <property type="entry name" value="OxRdtase_FAD/NAD-bd"/>
</dbReference>